<gene>
    <name evidence="2" type="ORF">Airi01_095190</name>
</gene>
<feature type="region of interest" description="Disordered" evidence="1">
    <location>
        <begin position="1"/>
        <end position="58"/>
    </location>
</feature>
<accession>A0A9W6RW63</accession>
<name>A0A9W6RW63_9ACTN</name>
<evidence type="ECO:0000256" key="1">
    <source>
        <dbReference type="SAM" id="MobiDB-lite"/>
    </source>
</evidence>
<comment type="caution">
    <text evidence="2">The sequence shown here is derived from an EMBL/GenBank/DDBJ whole genome shotgun (WGS) entry which is preliminary data.</text>
</comment>
<protein>
    <submittedName>
        <fullName evidence="2">Uncharacterized protein</fullName>
    </submittedName>
</protein>
<evidence type="ECO:0000313" key="3">
    <source>
        <dbReference type="Proteomes" id="UP001165135"/>
    </source>
</evidence>
<sequence length="101" mass="10883">MLEIEGERREDADGRQSGDTDRQRVAFTEGTHAGAPRVDSQSQRRGGDLPGDVSPSRPVAVTIASVNPTDAYFLTTRTRARKNAKESEGAAFVQVSKPLLA</sequence>
<feature type="compositionally biased region" description="Basic and acidic residues" evidence="1">
    <location>
        <begin position="1"/>
        <end position="24"/>
    </location>
</feature>
<dbReference type="Proteomes" id="UP001165135">
    <property type="component" value="Unassembled WGS sequence"/>
</dbReference>
<dbReference type="EMBL" id="BSTJ01000018">
    <property type="protein sequence ID" value="GLY81252.1"/>
    <property type="molecule type" value="Genomic_DNA"/>
</dbReference>
<reference evidence="2" key="1">
    <citation type="submission" date="2023-03" db="EMBL/GenBank/DDBJ databases">
        <title>Actinoallomurus iriomotensis NBRC 103681.</title>
        <authorList>
            <person name="Ichikawa N."/>
            <person name="Sato H."/>
            <person name="Tonouchi N."/>
        </authorList>
    </citation>
    <scope>NUCLEOTIDE SEQUENCE</scope>
    <source>
        <strain evidence="2">NBRC 103681</strain>
    </source>
</reference>
<evidence type="ECO:0000313" key="2">
    <source>
        <dbReference type="EMBL" id="GLY81252.1"/>
    </source>
</evidence>
<proteinExistence type="predicted"/>
<organism evidence="2 3">
    <name type="scientific">Actinoallomurus iriomotensis</name>
    <dbReference type="NCBI Taxonomy" id="478107"/>
    <lineage>
        <taxon>Bacteria</taxon>
        <taxon>Bacillati</taxon>
        <taxon>Actinomycetota</taxon>
        <taxon>Actinomycetes</taxon>
        <taxon>Streptosporangiales</taxon>
        <taxon>Thermomonosporaceae</taxon>
        <taxon>Actinoallomurus</taxon>
    </lineage>
</organism>
<dbReference type="AlphaFoldDB" id="A0A9W6RW63"/>